<dbReference type="Gene3D" id="3.40.50.2000">
    <property type="entry name" value="Glycogen Phosphorylase B"/>
    <property type="match status" value="1"/>
</dbReference>
<comment type="caution">
    <text evidence="2">The sequence shown here is derived from an EMBL/GenBank/DDBJ whole genome shotgun (WGS) entry which is preliminary data.</text>
</comment>
<dbReference type="EMBL" id="QSLA01000006">
    <property type="protein sequence ID" value="RHF09463.1"/>
    <property type="molecule type" value="Genomic_DNA"/>
</dbReference>
<proteinExistence type="predicted"/>
<organism evidence="2 3">
    <name type="scientific">Bacteroides eggerthii</name>
    <dbReference type="NCBI Taxonomy" id="28111"/>
    <lineage>
        <taxon>Bacteria</taxon>
        <taxon>Pseudomonadati</taxon>
        <taxon>Bacteroidota</taxon>
        <taxon>Bacteroidia</taxon>
        <taxon>Bacteroidales</taxon>
        <taxon>Bacteroidaceae</taxon>
        <taxon>Bacteroides</taxon>
    </lineage>
</organism>
<dbReference type="Proteomes" id="UP000520291">
    <property type="component" value="Unassembled WGS sequence"/>
</dbReference>
<gene>
    <name evidence="2" type="ORF">DW701_07115</name>
    <name evidence="1" type="ORF">HF841_05990</name>
</gene>
<keyword evidence="2" id="KW-0808">Transferase</keyword>
<reference evidence="1 4" key="2">
    <citation type="submission" date="2020-04" db="EMBL/GenBank/DDBJ databases">
        <authorList>
            <person name="Hitch T.C.A."/>
            <person name="Wylensek D."/>
            <person name="Clavel T."/>
        </authorList>
    </citation>
    <scope>NUCLEOTIDE SEQUENCE [LARGE SCALE GENOMIC DNA]</scope>
    <source>
        <strain evidence="1 4">WCA3-601-WT-5E</strain>
    </source>
</reference>
<name>A0A414ME15_9BACE</name>
<evidence type="ECO:0000313" key="4">
    <source>
        <dbReference type="Proteomes" id="UP000520291"/>
    </source>
</evidence>
<reference evidence="2 3" key="1">
    <citation type="submission" date="2018-08" db="EMBL/GenBank/DDBJ databases">
        <title>A genome reference for cultivated species of the human gut microbiota.</title>
        <authorList>
            <person name="Zou Y."/>
            <person name="Xue W."/>
            <person name="Luo G."/>
        </authorList>
    </citation>
    <scope>NUCLEOTIDE SEQUENCE [LARGE SCALE GENOMIC DNA]</scope>
    <source>
        <strain evidence="2 3">AM26-26AC</strain>
    </source>
</reference>
<dbReference type="RefSeq" id="WP_118409788.1">
    <property type="nucleotide sequence ID" value="NZ_JABAGL010000007.1"/>
</dbReference>
<protein>
    <submittedName>
        <fullName evidence="1 2">Glycosyltransferase</fullName>
    </submittedName>
</protein>
<sequence>MTQKIALISSLKFRPAHLSHLIASYRQFEDLGYQSILFIHPDFIPFLPIGIHYCTSLNKNISYSVALFWFPCLKNIFAMWRLRSVYKSTVLYVIHEPVEKYSVYRSAGNGHWETIKIFLKNYVNVLMTMLSHKILLPSKKAVELYENNHYDRINSDYHYFPLIYDDEYLSKAEDRRFFSYIGNISQDHAFDNYVDCISFFEEKRLFESELSFLIATKSTVKITPKVKTLLSSGRLIIVDGKPMSNAEINSYYQQSFIVWNAYSRSTQSGVLVKSLMFGTPAIVMRYNQSEFIQNNKAVVAIDSNMDYIEISNAVRLILDNFQRYSADAREIFKRYFFYKNSNEVLAAIISD</sequence>
<dbReference type="AlphaFoldDB" id="A0A414ME15"/>
<dbReference type="EMBL" id="JABAGL010000007">
    <property type="protein sequence ID" value="NME85575.1"/>
    <property type="molecule type" value="Genomic_DNA"/>
</dbReference>
<dbReference type="SUPFAM" id="SSF53756">
    <property type="entry name" value="UDP-Glycosyltransferase/glycogen phosphorylase"/>
    <property type="match status" value="1"/>
</dbReference>
<evidence type="ECO:0000313" key="1">
    <source>
        <dbReference type="EMBL" id="NME85575.1"/>
    </source>
</evidence>
<evidence type="ECO:0000313" key="2">
    <source>
        <dbReference type="EMBL" id="RHF09463.1"/>
    </source>
</evidence>
<dbReference type="GO" id="GO:0016740">
    <property type="term" value="F:transferase activity"/>
    <property type="evidence" value="ECO:0007669"/>
    <property type="project" value="UniProtKB-KW"/>
</dbReference>
<dbReference type="Proteomes" id="UP000283538">
    <property type="component" value="Unassembled WGS sequence"/>
</dbReference>
<evidence type="ECO:0000313" key="3">
    <source>
        <dbReference type="Proteomes" id="UP000283538"/>
    </source>
</evidence>
<accession>A0A414ME15</accession>